<reference evidence="3" key="1">
    <citation type="submission" date="2022-07" db="EMBL/GenBank/DDBJ databases">
        <authorList>
            <person name="Trinca V."/>
            <person name="Uliana J.V.C."/>
            <person name="Torres T.T."/>
            <person name="Ward R.J."/>
            <person name="Monesi N."/>
        </authorList>
    </citation>
    <scope>NUCLEOTIDE SEQUENCE</scope>
    <source>
        <strain evidence="3">HSMRA1968</strain>
        <tissue evidence="3">Whole embryos</tissue>
    </source>
</reference>
<feature type="region of interest" description="Disordered" evidence="1">
    <location>
        <begin position="23"/>
        <end position="64"/>
    </location>
</feature>
<comment type="caution">
    <text evidence="3">The sequence shown here is derived from an EMBL/GenBank/DDBJ whole genome shotgun (WGS) entry which is preliminary data.</text>
</comment>
<feature type="compositionally biased region" description="Basic and acidic residues" evidence="1">
    <location>
        <begin position="42"/>
        <end position="64"/>
    </location>
</feature>
<dbReference type="Proteomes" id="UP001151699">
    <property type="component" value="Chromosome A"/>
</dbReference>
<proteinExistence type="predicted"/>
<gene>
    <name evidence="3" type="ORF">Bhyg_02402</name>
</gene>
<evidence type="ECO:0000313" key="3">
    <source>
        <dbReference type="EMBL" id="KAJ6647182.1"/>
    </source>
</evidence>
<keyword evidence="4" id="KW-1185">Reference proteome</keyword>
<evidence type="ECO:0000256" key="2">
    <source>
        <dbReference type="SAM" id="SignalP"/>
    </source>
</evidence>
<evidence type="ECO:0000256" key="1">
    <source>
        <dbReference type="SAM" id="MobiDB-lite"/>
    </source>
</evidence>
<accession>A0A9Q0S6H1</accession>
<sequence length="101" mass="11559">MNKFTIILLASLVTLIQIASSHPVPAAEVRKNDDAPSSSDNSNKRTEQDNELPKSNEEKEKDYGRVMEAVRRHLSDNFDVDEMSEETETRLIHLFREMNIA</sequence>
<protein>
    <submittedName>
        <fullName evidence="3">Uncharacterized protein</fullName>
    </submittedName>
</protein>
<organism evidence="3 4">
    <name type="scientific">Pseudolycoriella hygida</name>
    <dbReference type="NCBI Taxonomy" id="35572"/>
    <lineage>
        <taxon>Eukaryota</taxon>
        <taxon>Metazoa</taxon>
        <taxon>Ecdysozoa</taxon>
        <taxon>Arthropoda</taxon>
        <taxon>Hexapoda</taxon>
        <taxon>Insecta</taxon>
        <taxon>Pterygota</taxon>
        <taxon>Neoptera</taxon>
        <taxon>Endopterygota</taxon>
        <taxon>Diptera</taxon>
        <taxon>Nematocera</taxon>
        <taxon>Sciaroidea</taxon>
        <taxon>Sciaridae</taxon>
        <taxon>Pseudolycoriella</taxon>
    </lineage>
</organism>
<keyword evidence="2" id="KW-0732">Signal</keyword>
<dbReference type="AlphaFoldDB" id="A0A9Q0S6H1"/>
<evidence type="ECO:0000313" key="4">
    <source>
        <dbReference type="Proteomes" id="UP001151699"/>
    </source>
</evidence>
<feature type="chain" id="PRO_5040114796" evidence="2">
    <location>
        <begin position="22"/>
        <end position="101"/>
    </location>
</feature>
<name>A0A9Q0S6H1_9DIPT</name>
<dbReference type="EMBL" id="WJQU01000001">
    <property type="protein sequence ID" value="KAJ6647182.1"/>
    <property type="molecule type" value="Genomic_DNA"/>
</dbReference>
<feature type="signal peptide" evidence="2">
    <location>
        <begin position="1"/>
        <end position="21"/>
    </location>
</feature>